<dbReference type="Pfam" id="PF24883">
    <property type="entry name" value="NPHP3_N"/>
    <property type="match status" value="1"/>
</dbReference>
<comment type="caution">
    <text evidence="6">The sequence shown here is derived from an EMBL/GenBank/DDBJ whole genome shotgun (WGS) entry which is preliminary data.</text>
</comment>
<dbReference type="InterPro" id="IPR027417">
    <property type="entry name" value="P-loop_NTPase"/>
</dbReference>
<dbReference type="InterPro" id="IPR044736">
    <property type="entry name" value="Gid1/RanBPM/SPLA_SPRY"/>
</dbReference>
<evidence type="ECO:0000313" key="6">
    <source>
        <dbReference type="EMBL" id="KAK0966324.1"/>
    </source>
</evidence>
<dbReference type="SUPFAM" id="SSF49899">
    <property type="entry name" value="Concanavalin A-like lectins/glucanases"/>
    <property type="match status" value="1"/>
</dbReference>
<keyword evidence="1" id="KW-0677">Repeat</keyword>
<feature type="repeat" description="ANK" evidence="3">
    <location>
        <begin position="1121"/>
        <end position="1155"/>
    </location>
</feature>
<dbReference type="EMBL" id="JAUJLE010000232">
    <property type="protein sequence ID" value="KAK0966324.1"/>
    <property type="molecule type" value="Genomic_DNA"/>
</dbReference>
<dbReference type="SMART" id="SM00449">
    <property type="entry name" value="SPRY"/>
    <property type="match status" value="1"/>
</dbReference>
<dbReference type="PANTHER" id="PTHR24166">
    <property type="entry name" value="ROLLING PEBBLES, ISOFORM B"/>
    <property type="match status" value="1"/>
</dbReference>
<evidence type="ECO:0000256" key="2">
    <source>
        <dbReference type="ARBA" id="ARBA00023043"/>
    </source>
</evidence>
<accession>A0AAN6K5U9</accession>
<dbReference type="PROSITE" id="PS50297">
    <property type="entry name" value="ANK_REP_REGION"/>
    <property type="match status" value="3"/>
</dbReference>
<dbReference type="PANTHER" id="PTHR24166:SF48">
    <property type="entry name" value="PROTEIN VAPYRIN"/>
    <property type="match status" value="1"/>
</dbReference>
<reference evidence="6" key="1">
    <citation type="submission" date="2023-06" db="EMBL/GenBank/DDBJ databases">
        <title>Black Yeasts Isolated from many extreme environments.</title>
        <authorList>
            <person name="Coleine C."/>
            <person name="Stajich J.E."/>
            <person name="Selbmann L."/>
        </authorList>
    </citation>
    <scope>NUCLEOTIDE SEQUENCE</scope>
    <source>
        <strain evidence="6">CCFEE 5200</strain>
    </source>
</reference>
<feature type="region of interest" description="Disordered" evidence="4">
    <location>
        <begin position="1525"/>
        <end position="1545"/>
    </location>
</feature>
<keyword evidence="7" id="KW-1185">Reference proteome</keyword>
<feature type="compositionally biased region" description="Basic and acidic residues" evidence="4">
    <location>
        <begin position="453"/>
        <end position="465"/>
    </location>
</feature>
<dbReference type="CDD" id="cd12885">
    <property type="entry name" value="SPRY_RanBP_like"/>
    <property type="match status" value="1"/>
</dbReference>
<proteinExistence type="predicted"/>
<dbReference type="Pfam" id="PF12796">
    <property type="entry name" value="Ank_2"/>
    <property type="match status" value="3"/>
</dbReference>
<feature type="repeat" description="ANK" evidence="3">
    <location>
        <begin position="1305"/>
        <end position="1337"/>
    </location>
</feature>
<dbReference type="InterPro" id="IPR003877">
    <property type="entry name" value="SPRY_dom"/>
</dbReference>
<evidence type="ECO:0000259" key="5">
    <source>
        <dbReference type="PROSITE" id="PS50188"/>
    </source>
</evidence>
<name>A0AAN6K5U9_9PEZI</name>
<feature type="repeat" description="ANK" evidence="3">
    <location>
        <begin position="1011"/>
        <end position="1044"/>
    </location>
</feature>
<sequence>MAQTNLWKEGLQLFLNDLHIRDVKDQYILDEFLQDKSSPEAAIKSCEALKEDAGKKYGEVKISDEIGDAEFGDKARKFSAKWISSILGNIDSFVSVGNFAMTGAPESVGMAWFAVKLALTAIQSNYALYNLFGSGLLDLTEMMVIIRHYDLLYDERERPGFKSSDMITKLFAEVKKTYAAMLDFSFSIRKHLAGGGLAKLRHGFKDFFGAEAGKFQAKVDKIAEQKRKVLEASEGVFQAKTFDKFDELKGTVDLVKTNVQDVRNFQKTSREFYDTQMAQLDEMTRTLNEVKAETKPKTRWDYAAHEFEQNKIKLDPLKSTSEILVGAIHRRHRGTCNWIFENRLYTAWSQVDSRAMLCLTGGDGVGKSMLLAAVWEHLDRTLDHASTILLYLSCDGPSAGEIGDDSPQSSTRIASTLIYQLYEVSYELAIADEKDALLLENCNKVFANPKQKKASEATRQQKKDQSLPGLSEAWSSLSKEIGRNVVLIIDALDRLPEDDQTELYNSFQELVSSQGALDDARPRIAILAACRTGVEASPTLDVGHYNQSDIDAKLTAELKGMPGWTEQERNEAKNHIIQRAGSDFKYVIQVAIPFIQQPFQRPLSSRLRDLPEGMGETYSQAISAMPSNYLELLRTALAWTLFAPNDVKVQVIMEAYTGVYLIPYNAEQLQSIVENEAPRAGSASDLDVKQLRKAAGPFLDIFEEGGQHLVSLKDPPQVRKFCLQRNEDEHLDVQNGDSVCARCKANLTPAKRLDFSEKEGHLDLAITCLRHLNSALFQARFCTDESVVEEAVEDGDPAAAAIEASGPPSSKPKLTSPTESRPLAIQMTTSTGEDLTKPTPAEGHTDDAAIDAGAAQIKPDTSQEIEDALTDDDPAESVDDDDRADVWQDWMDDDDEDVPTTNAESENRMHPRYEEMFWYYHVREAEAQWPLSEDRAHHPKWRALLEELDHFAFGDLETFARWQDGLFLREEIVRTVAKPKRPIEIAALLGLTSWAEHLLTRGEESLTGSDDQASPLQMASAKADSVSMLRLLLAHGANPNEEQKYRPAAFHEWLINNPDRESVTLFLEYGADPRRVFQVGGWSGSALHFFASAGEDVEVLKLLLDEGSSDGCPDINAVDEAGNTPLHILLGRRNVPIELLRAFIDHGADVNIDDKDSERPLVPASYVGDYKVLEIIIPKVTDIDDDDKYGRTALHQAAWRGRRECVQLLLQNGAQPNHVDKHNRTPLFYACWSESADTVRDVFKLLQDEGYSVADINKATTGNRSPLRQAAGRGIVDVTGDLLHMLRNSANPDDAAMVNLADTRKGRTALHCAAFWGHKDCVDILLENNAEHTLRDNAGKTALELAYAQWTLSDDMDIEDTVYLLINKDPVAATADAELRATAAVKGSRRVLGRLHTLGADLSRADQYGWTPLMLAKQFRRTEAEHFLKQQTSWAGTGPSRWINLPKGGTLSEDGTSILWPTGTGRVCISTDKPLPAGLPEYYFEVTSKKMTGEKQAEYPMLAIGFCTLQGSAIDFPGWEPSSRAPSASSWGYHGDDGNLADSSIPEADTDIERRYKPGDTVGCGVDTDENFIWFTRNGKRLEKELKDVRGRLVPLLGLWGAVQMETNFGSRPFLWKRERDPGDTPLVEREVEETDVRETAMTANGHMEEQQAAGGASGGRS</sequence>
<feature type="compositionally biased region" description="Basic and acidic residues" evidence="4">
    <location>
        <begin position="1619"/>
        <end position="1639"/>
    </location>
</feature>
<keyword evidence="2 3" id="KW-0040">ANK repeat</keyword>
<dbReference type="Gene3D" id="1.25.40.20">
    <property type="entry name" value="Ankyrin repeat-containing domain"/>
    <property type="match status" value="2"/>
</dbReference>
<feature type="repeat" description="ANK" evidence="3">
    <location>
        <begin position="1189"/>
        <end position="1221"/>
    </location>
</feature>
<dbReference type="Pfam" id="PF00023">
    <property type="entry name" value="Ank"/>
    <property type="match status" value="1"/>
</dbReference>
<dbReference type="SMART" id="SM00248">
    <property type="entry name" value="ANK"/>
    <property type="match status" value="7"/>
</dbReference>
<dbReference type="Proteomes" id="UP001175353">
    <property type="component" value="Unassembled WGS sequence"/>
</dbReference>
<dbReference type="SUPFAM" id="SSF48403">
    <property type="entry name" value="Ankyrin repeat"/>
    <property type="match status" value="2"/>
</dbReference>
<feature type="region of interest" description="Disordered" evidence="4">
    <location>
        <begin position="800"/>
        <end position="822"/>
    </location>
</feature>
<organism evidence="6 7">
    <name type="scientific">Friedmanniomyces endolithicus</name>
    <dbReference type="NCBI Taxonomy" id="329885"/>
    <lineage>
        <taxon>Eukaryota</taxon>
        <taxon>Fungi</taxon>
        <taxon>Dikarya</taxon>
        <taxon>Ascomycota</taxon>
        <taxon>Pezizomycotina</taxon>
        <taxon>Dothideomycetes</taxon>
        <taxon>Dothideomycetidae</taxon>
        <taxon>Mycosphaerellales</taxon>
        <taxon>Teratosphaeriaceae</taxon>
        <taxon>Friedmanniomyces</taxon>
    </lineage>
</organism>
<dbReference type="PROSITE" id="PS50188">
    <property type="entry name" value="B302_SPRY"/>
    <property type="match status" value="1"/>
</dbReference>
<evidence type="ECO:0000256" key="1">
    <source>
        <dbReference type="ARBA" id="ARBA00022737"/>
    </source>
</evidence>
<dbReference type="PROSITE" id="PS50088">
    <property type="entry name" value="ANK_REPEAT"/>
    <property type="match status" value="4"/>
</dbReference>
<evidence type="ECO:0000256" key="4">
    <source>
        <dbReference type="SAM" id="MobiDB-lite"/>
    </source>
</evidence>
<dbReference type="Gene3D" id="3.40.50.300">
    <property type="entry name" value="P-loop containing nucleotide triphosphate hydrolases"/>
    <property type="match status" value="1"/>
</dbReference>
<dbReference type="Gene3D" id="2.60.120.920">
    <property type="match status" value="1"/>
</dbReference>
<feature type="domain" description="B30.2/SPRY" evidence="5">
    <location>
        <begin position="1414"/>
        <end position="1614"/>
    </location>
</feature>
<dbReference type="InterPro" id="IPR002110">
    <property type="entry name" value="Ankyrin_rpt"/>
</dbReference>
<dbReference type="Pfam" id="PF00622">
    <property type="entry name" value="SPRY"/>
    <property type="match status" value="1"/>
</dbReference>
<dbReference type="SUPFAM" id="SSF52540">
    <property type="entry name" value="P-loop containing nucleoside triphosphate hydrolases"/>
    <property type="match status" value="1"/>
</dbReference>
<dbReference type="InterPro" id="IPR001870">
    <property type="entry name" value="B30.2/SPRY"/>
</dbReference>
<feature type="compositionally biased region" description="Low complexity" evidence="4">
    <location>
        <begin position="805"/>
        <end position="818"/>
    </location>
</feature>
<evidence type="ECO:0000256" key="3">
    <source>
        <dbReference type="PROSITE-ProRule" id="PRU00023"/>
    </source>
</evidence>
<dbReference type="InterPro" id="IPR043136">
    <property type="entry name" value="B30.2/SPRY_sf"/>
</dbReference>
<dbReference type="InterPro" id="IPR013320">
    <property type="entry name" value="ConA-like_dom_sf"/>
</dbReference>
<protein>
    <recommendedName>
        <fullName evidence="5">B30.2/SPRY domain-containing protein</fullName>
    </recommendedName>
</protein>
<dbReference type="InterPro" id="IPR056884">
    <property type="entry name" value="NPHP3-like_N"/>
</dbReference>
<evidence type="ECO:0000313" key="7">
    <source>
        <dbReference type="Proteomes" id="UP001175353"/>
    </source>
</evidence>
<dbReference type="InterPro" id="IPR036770">
    <property type="entry name" value="Ankyrin_rpt-contain_sf"/>
</dbReference>
<dbReference type="InterPro" id="IPR050889">
    <property type="entry name" value="Dendritic_Spine_Reg/Scaffold"/>
</dbReference>
<feature type="region of interest" description="Disordered" evidence="4">
    <location>
        <begin position="1619"/>
        <end position="1662"/>
    </location>
</feature>
<gene>
    <name evidence="6" type="ORF">LTR91_017622</name>
</gene>
<feature type="region of interest" description="Disordered" evidence="4">
    <location>
        <begin position="450"/>
        <end position="469"/>
    </location>
</feature>